<comment type="caution">
    <text evidence="2">The sequence shown here is derived from an EMBL/GenBank/DDBJ whole genome shotgun (WGS) entry which is preliminary data.</text>
</comment>
<keyword evidence="3" id="KW-1185">Reference proteome</keyword>
<feature type="signal peptide" evidence="1">
    <location>
        <begin position="1"/>
        <end position="29"/>
    </location>
</feature>
<dbReference type="InterPro" id="IPR021345">
    <property type="entry name" value="DUF2961"/>
</dbReference>
<accession>A0A4R6RVT5</accession>
<dbReference type="EMBL" id="SNXZ01000009">
    <property type="protein sequence ID" value="TDP91111.1"/>
    <property type="molecule type" value="Genomic_DNA"/>
</dbReference>
<evidence type="ECO:0000313" key="2">
    <source>
        <dbReference type="EMBL" id="TDP91111.1"/>
    </source>
</evidence>
<gene>
    <name evidence="2" type="ORF">EV186_109103</name>
</gene>
<dbReference type="Pfam" id="PF11175">
    <property type="entry name" value="DUF2961"/>
    <property type="match status" value="1"/>
</dbReference>
<sequence>MSRSTRLSLVASAAVAVAAAVVLPPTAAAAPPPKNVFAGAHGPVGWDVYRQLDGMSALRPGAQVRQFSSFDRAGGNDDGFNGTYSCLRTTSAGCVIAEAAGAGELESMWFTRDYGDMTANGRITVELDGTTVLSARLVDVVNGKVGAPFVWPLVGNGDDTAGGSVIKVPMPYRQSMRVTVEHNPLFYHVDYRSFASAEGVSTFNPGDPAQDVIARLRGFGVYDPKPAAPGATTSSATHNLAAGASAQFASLTGAGRITQLRVKVPQVVAAPRVIDDGRAYTGGSSFTVKVDPANQGVRLIRRLDGFIGNQRAKVTVDGVAAGEWSSGPPTPANTWTDQTLDLPSSLTSGKAQLKVQNTFVGSDLDVNEFRYDVESNVGGVWTRTDVLDVGPGHPGEEQAHGYAITGQNWSGFRTFRYPTPAADVTASDAVLTGAHLKITFDGETTVDAPLGEFFGAGLGEYDTRTLFSSIDSHADGWYTAWWPMPYAAGAKVELVNGSNQAISGAVVEVTSAPDPALHGLIRAAQVGHFHATHHAGDTVNGADWSILDTQGQGVFYGETQTMQGQIAAGNRREYLEGDERVYVDGVASPAWHGTGTEDFFESGWYFRDGTTYAMPLAGNPAYETDGDGCQYDCTGAVRLMAGDAVPFASELTFGIEHGPGDDKPAHYSTTAYWYGSAQPGMTETDVVDVADQASRAAHQYTATGETTATLTSTFEGVHNTQQVSHGVAATTAPVTFTVAVAGDNTGVRLVRMSDQGVGYQQAAVFVDGQQVGTWLQPLANTHSRWLEDRFDLPPSATAGKTSVTIKLVPVDGGPAWSAARYRVESLG</sequence>
<proteinExistence type="predicted"/>
<dbReference type="PROSITE" id="PS51318">
    <property type="entry name" value="TAT"/>
    <property type="match status" value="1"/>
</dbReference>
<protein>
    <submittedName>
        <fullName evidence="2">DUF2961 family protein</fullName>
    </submittedName>
</protein>
<name>A0A4R6RVT5_LABRH</name>
<evidence type="ECO:0000313" key="3">
    <source>
        <dbReference type="Proteomes" id="UP000295444"/>
    </source>
</evidence>
<evidence type="ECO:0000256" key="1">
    <source>
        <dbReference type="SAM" id="SignalP"/>
    </source>
</evidence>
<dbReference type="Proteomes" id="UP000295444">
    <property type="component" value="Unassembled WGS sequence"/>
</dbReference>
<dbReference type="InterPro" id="IPR006311">
    <property type="entry name" value="TAT_signal"/>
</dbReference>
<organism evidence="2 3">
    <name type="scientific">Labedaea rhizosphaerae</name>
    <dbReference type="NCBI Taxonomy" id="598644"/>
    <lineage>
        <taxon>Bacteria</taxon>
        <taxon>Bacillati</taxon>
        <taxon>Actinomycetota</taxon>
        <taxon>Actinomycetes</taxon>
        <taxon>Pseudonocardiales</taxon>
        <taxon>Pseudonocardiaceae</taxon>
        <taxon>Labedaea</taxon>
    </lineage>
</organism>
<dbReference type="AlphaFoldDB" id="A0A4R6RVT5"/>
<keyword evidence="1" id="KW-0732">Signal</keyword>
<dbReference type="Gene3D" id="2.60.120.1390">
    <property type="match status" value="3"/>
</dbReference>
<dbReference type="RefSeq" id="WP_243754485.1">
    <property type="nucleotide sequence ID" value="NZ_SNXZ01000009.1"/>
</dbReference>
<feature type="chain" id="PRO_5020381035" evidence="1">
    <location>
        <begin position="30"/>
        <end position="827"/>
    </location>
</feature>
<reference evidence="2 3" key="1">
    <citation type="submission" date="2019-03" db="EMBL/GenBank/DDBJ databases">
        <title>Genomic Encyclopedia of Type Strains, Phase IV (KMG-IV): sequencing the most valuable type-strain genomes for metagenomic binning, comparative biology and taxonomic classification.</title>
        <authorList>
            <person name="Goeker M."/>
        </authorList>
    </citation>
    <scope>NUCLEOTIDE SEQUENCE [LARGE SCALE GENOMIC DNA]</scope>
    <source>
        <strain evidence="2 3">DSM 45361</strain>
    </source>
</reference>